<evidence type="ECO:0000256" key="5">
    <source>
        <dbReference type="ARBA" id="ARBA00022723"/>
    </source>
</evidence>
<feature type="domain" description="Nitrite/Sulfite reductase ferredoxin-like" evidence="13">
    <location>
        <begin position="66"/>
        <end position="126"/>
    </location>
</feature>
<dbReference type="InterPro" id="IPR005117">
    <property type="entry name" value="NiRdtase/SiRdtase_haem-b_fer"/>
</dbReference>
<feature type="binding site" evidence="11">
    <location>
        <position position="492"/>
    </location>
    <ligand>
        <name>[4Fe-4S] cluster</name>
        <dbReference type="ChEBI" id="CHEBI:49883"/>
    </ligand>
</feature>
<evidence type="ECO:0000313" key="15">
    <source>
        <dbReference type="Proteomes" id="UP001267878"/>
    </source>
</evidence>
<feature type="domain" description="Nitrite/sulphite reductase 4Fe-4S" evidence="12">
    <location>
        <begin position="165"/>
        <end position="317"/>
    </location>
</feature>
<evidence type="ECO:0000256" key="4">
    <source>
        <dbReference type="ARBA" id="ARBA00022617"/>
    </source>
</evidence>
<comment type="function">
    <text evidence="11">Component of the sulfite reductase complex that catalyzes the 6-electron reduction of sulfite to sulfide. This is one of several activities required for the biosynthesis of L-cysteine from sulfate.</text>
</comment>
<keyword evidence="7 11" id="KW-0560">Oxidoreductase</keyword>
<evidence type="ECO:0000259" key="13">
    <source>
        <dbReference type="Pfam" id="PF03460"/>
    </source>
</evidence>
<dbReference type="SUPFAM" id="SSF55124">
    <property type="entry name" value="Nitrite/Sulfite reductase N-terminal domain-like"/>
    <property type="match status" value="2"/>
</dbReference>
<keyword evidence="15" id="KW-1185">Reference proteome</keyword>
<dbReference type="HAMAP" id="MF_01540">
    <property type="entry name" value="CysI"/>
    <property type="match status" value="1"/>
</dbReference>
<dbReference type="InterPro" id="IPR006066">
    <property type="entry name" value="NO2/SO3_Rdtase_FeS/sirohaem_BS"/>
</dbReference>
<sequence length="582" mass="64235">MSNHSVEDIKKASARLRGTLLESLANPVTGALADDDQTLIKYHGSYQQDDRDVREERRLQKLEPAHSFMIRTRTPGGVVTPEQWLKLDRIATTHAERGLRITTRQAFQFHGVIKRELKATMQAINAALIDTLAACGDVNRNIAVAANPHESSAHAFVHAQAAALSNHLLPNTRAYYEIWLDEERVAGSGEEEERIYGETYLPRKFKIGFAIPPYNDVDVFAQDLGFIAIIEDGTVAGYNVTVGGGMGATHGDAETYPRLANAIGFITPDQLDAIAEAVITTQRDWGNRIVRKRARLKYTIDDRGLEAFKAEVERRAGFSLPPARRFDFVHNGDRFGWLQGHDGLWHLTLRIVAGRIWDREQPHLTGLREVAKALLQVEGSEPAPAASKPAASKPAASKPEFRMTANQNLVIANIPADQRWQIDSIVASHGLGEHARATPVRLNAIACVALPTCGLAMAEAERYLPEFLTRFESLLDIHGLRDQPINLRISGCPNGCSRPYLGEIALVGKAPGRYNLMLGADHRGERLNTLYRENIDEVEILAALDPLLAQYTSGRESGEYFGDFLVRTGVVASKSLPLELVA</sequence>
<dbReference type="PANTHER" id="PTHR11493">
    <property type="entry name" value="SULFITE REDUCTASE [NADPH] SUBUNIT BETA-RELATED"/>
    <property type="match status" value="1"/>
</dbReference>
<dbReference type="InterPro" id="IPR045169">
    <property type="entry name" value="NO2/SO3_Rdtase_4Fe4S_prot"/>
</dbReference>
<feature type="binding site" evidence="11">
    <location>
        <position position="496"/>
    </location>
    <ligand>
        <name>[4Fe-4S] cluster</name>
        <dbReference type="ChEBI" id="CHEBI:49883"/>
    </ligand>
</feature>
<feature type="binding site" evidence="11">
    <location>
        <position position="447"/>
    </location>
    <ligand>
        <name>[4Fe-4S] cluster</name>
        <dbReference type="ChEBI" id="CHEBI:49883"/>
    </ligand>
</feature>
<dbReference type="GO" id="GO:0004783">
    <property type="term" value="F:sulfite reductase (NADPH) activity"/>
    <property type="evidence" value="ECO:0007669"/>
    <property type="project" value="UniProtKB-EC"/>
</dbReference>
<dbReference type="PROSITE" id="PS00365">
    <property type="entry name" value="NIR_SIR"/>
    <property type="match status" value="1"/>
</dbReference>
<gene>
    <name evidence="11" type="primary">cysI</name>
    <name evidence="14" type="ORF">J2X04_000356</name>
</gene>
<accession>A0ABU1VKL5</accession>
<dbReference type="EC" id="1.8.1.2" evidence="11"/>
<keyword evidence="9 11" id="KW-0411">Iron-sulfur</keyword>
<reference evidence="14 15" key="1">
    <citation type="submission" date="2023-07" db="EMBL/GenBank/DDBJ databases">
        <title>Sorghum-associated microbial communities from plants grown in Nebraska, USA.</title>
        <authorList>
            <person name="Schachtman D."/>
        </authorList>
    </citation>
    <scope>NUCLEOTIDE SEQUENCE [LARGE SCALE GENOMIC DNA]</scope>
    <source>
        <strain evidence="14 15">BE187</strain>
    </source>
</reference>
<keyword evidence="10 11" id="KW-0198">Cysteine biosynthesis</keyword>
<dbReference type="PANTHER" id="PTHR11493:SF47">
    <property type="entry name" value="SULFITE REDUCTASE [NADPH] SUBUNIT BETA"/>
    <property type="match status" value="1"/>
</dbReference>
<evidence type="ECO:0000256" key="11">
    <source>
        <dbReference type="HAMAP-Rule" id="MF_01540"/>
    </source>
</evidence>
<comment type="cofactor">
    <cofactor evidence="11">
        <name>siroheme</name>
        <dbReference type="ChEBI" id="CHEBI:60052"/>
    </cofactor>
    <text evidence="11">Binds 1 siroheme per subunit.</text>
</comment>
<name>A0ABU1VKL5_9GAMM</name>
<dbReference type="InterPro" id="IPR045854">
    <property type="entry name" value="NO2/SO3_Rdtase_4Fe4S_sf"/>
</dbReference>
<keyword evidence="6 11" id="KW-0521">NADP</keyword>
<evidence type="ECO:0000256" key="3">
    <source>
        <dbReference type="ARBA" id="ARBA00022605"/>
    </source>
</evidence>
<keyword evidence="3 11" id="KW-0028">Amino-acid biosynthesis</keyword>
<feature type="binding site" description="axial binding residue" evidence="11">
    <location>
        <position position="496"/>
    </location>
    <ligand>
        <name>siroheme</name>
        <dbReference type="ChEBI" id="CHEBI:60052"/>
    </ligand>
    <ligandPart>
        <name>Fe</name>
        <dbReference type="ChEBI" id="CHEBI:18248"/>
    </ligandPart>
</feature>
<dbReference type="Gene3D" id="3.30.413.10">
    <property type="entry name" value="Sulfite Reductase Hemoprotein, domain 1"/>
    <property type="match status" value="2"/>
</dbReference>
<protein>
    <recommendedName>
        <fullName evidence="11">Sulfite reductase [NADPH] hemoprotein beta-component</fullName>
        <shortName evidence="11">SiR-HP</shortName>
        <shortName evidence="11">SiRHP</shortName>
        <ecNumber evidence="11">1.8.1.2</ecNumber>
    </recommendedName>
</protein>
<comment type="pathway">
    <text evidence="11">Sulfur metabolism; hydrogen sulfide biosynthesis; hydrogen sulfide from sulfite (NADPH route): step 1/1.</text>
</comment>
<dbReference type="InterPro" id="IPR036136">
    <property type="entry name" value="Nit/Sulf_reduc_fer-like_dom_sf"/>
</dbReference>
<dbReference type="RefSeq" id="WP_310051421.1">
    <property type="nucleotide sequence ID" value="NZ_JAVDVW010000001.1"/>
</dbReference>
<comment type="catalytic activity">
    <reaction evidence="11">
        <text>hydrogen sulfide + 3 NADP(+) + 3 H2O = sulfite + 3 NADPH + 4 H(+)</text>
        <dbReference type="Rhea" id="RHEA:13801"/>
        <dbReference type="ChEBI" id="CHEBI:15377"/>
        <dbReference type="ChEBI" id="CHEBI:15378"/>
        <dbReference type="ChEBI" id="CHEBI:17359"/>
        <dbReference type="ChEBI" id="CHEBI:29919"/>
        <dbReference type="ChEBI" id="CHEBI:57783"/>
        <dbReference type="ChEBI" id="CHEBI:58349"/>
        <dbReference type="EC" id="1.8.1.2"/>
    </reaction>
</comment>
<comment type="subunit">
    <text evidence="11">Alpha(8)-beta(8). The alpha component is a flavoprotein, the beta component is a hemoprotein.</text>
</comment>
<evidence type="ECO:0000256" key="7">
    <source>
        <dbReference type="ARBA" id="ARBA00023002"/>
    </source>
</evidence>
<evidence type="ECO:0000256" key="8">
    <source>
        <dbReference type="ARBA" id="ARBA00023004"/>
    </source>
</evidence>
<evidence type="ECO:0000259" key="12">
    <source>
        <dbReference type="Pfam" id="PF01077"/>
    </source>
</evidence>
<dbReference type="SUPFAM" id="SSF56014">
    <property type="entry name" value="Nitrite and sulphite reductase 4Fe-4S domain-like"/>
    <property type="match status" value="2"/>
</dbReference>
<dbReference type="Pfam" id="PF01077">
    <property type="entry name" value="NIR_SIR"/>
    <property type="match status" value="1"/>
</dbReference>
<evidence type="ECO:0000256" key="1">
    <source>
        <dbReference type="ARBA" id="ARBA00010429"/>
    </source>
</evidence>
<evidence type="ECO:0000256" key="9">
    <source>
        <dbReference type="ARBA" id="ARBA00023014"/>
    </source>
</evidence>
<evidence type="ECO:0000256" key="10">
    <source>
        <dbReference type="ARBA" id="ARBA00023192"/>
    </source>
</evidence>
<comment type="cofactor">
    <cofactor evidence="11">
        <name>[4Fe-4S] cluster</name>
        <dbReference type="ChEBI" id="CHEBI:49883"/>
    </cofactor>
    <text evidence="11">Binds 1 [4Fe-4S] cluster per subunit.</text>
</comment>
<keyword evidence="2 11" id="KW-0004">4Fe-4S</keyword>
<proteinExistence type="inferred from homology"/>
<dbReference type="NCBIfam" id="NF010029">
    <property type="entry name" value="PRK13504.1"/>
    <property type="match status" value="1"/>
</dbReference>
<dbReference type="Proteomes" id="UP001267878">
    <property type="component" value="Unassembled WGS sequence"/>
</dbReference>
<dbReference type="Pfam" id="PF03460">
    <property type="entry name" value="NIR_SIR_ferr"/>
    <property type="match status" value="1"/>
</dbReference>
<evidence type="ECO:0000313" key="14">
    <source>
        <dbReference type="EMBL" id="MDR7098009.1"/>
    </source>
</evidence>
<comment type="caution">
    <text evidence="14">The sequence shown here is derived from an EMBL/GenBank/DDBJ whole genome shotgun (WGS) entry which is preliminary data.</text>
</comment>
<dbReference type="EMBL" id="JAVDVW010000001">
    <property type="protein sequence ID" value="MDR7098009.1"/>
    <property type="molecule type" value="Genomic_DNA"/>
</dbReference>
<dbReference type="InterPro" id="IPR011786">
    <property type="entry name" value="CysI"/>
</dbReference>
<keyword evidence="4 11" id="KW-0349">Heme</keyword>
<comment type="similarity">
    <text evidence="1 11">Belongs to the nitrite and sulfite reductase 4Fe-4S domain family.</text>
</comment>
<feature type="binding site" evidence="11">
    <location>
        <position position="453"/>
    </location>
    <ligand>
        <name>[4Fe-4S] cluster</name>
        <dbReference type="ChEBI" id="CHEBI:49883"/>
    </ligand>
</feature>
<dbReference type="PRINTS" id="PR00397">
    <property type="entry name" value="SIROHAEM"/>
</dbReference>
<keyword evidence="5 11" id="KW-0479">Metal-binding</keyword>
<evidence type="ECO:0000256" key="6">
    <source>
        <dbReference type="ARBA" id="ARBA00022857"/>
    </source>
</evidence>
<organism evidence="14 15">
    <name type="scientific">Agrilutibacter niabensis</name>
    <dbReference type="NCBI Taxonomy" id="380628"/>
    <lineage>
        <taxon>Bacteria</taxon>
        <taxon>Pseudomonadati</taxon>
        <taxon>Pseudomonadota</taxon>
        <taxon>Gammaproteobacteria</taxon>
        <taxon>Lysobacterales</taxon>
        <taxon>Lysobacteraceae</taxon>
        <taxon>Agrilutibacter</taxon>
    </lineage>
</organism>
<evidence type="ECO:0000256" key="2">
    <source>
        <dbReference type="ARBA" id="ARBA00022485"/>
    </source>
</evidence>
<keyword evidence="8 11" id="KW-0408">Iron</keyword>
<dbReference type="InterPro" id="IPR006067">
    <property type="entry name" value="NO2/SO3_Rdtase_4Fe4S_dom"/>
</dbReference>